<feature type="domain" description="NEL" evidence="7">
    <location>
        <begin position="1374"/>
        <end position="1708"/>
    </location>
</feature>
<dbReference type="PANTHER" id="PTHR48051:SF46">
    <property type="entry name" value="LEUCINE RICH REPEAT-CONTAINING DOMAIN PROTEIN"/>
    <property type="match status" value="1"/>
</dbReference>
<dbReference type="InterPro" id="IPR050216">
    <property type="entry name" value="LRR_domain-containing"/>
</dbReference>
<dbReference type="GO" id="GO:0005737">
    <property type="term" value="C:cytoplasm"/>
    <property type="evidence" value="ECO:0007669"/>
    <property type="project" value="TreeGrafter"/>
</dbReference>
<dbReference type="PANTHER" id="PTHR48051">
    <property type="match status" value="1"/>
</dbReference>
<proteinExistence type="inferred from homology"/>
<keyword evidence="6" id="KW-0808">Transferase</keyword>
<sequence length="1708" mass="192016">MPLSPVPDDNPDQGRHYEFIKSAVSTPFKTATVSRAEALAATPFNIEPWYQTASAKDQQRLAAANLKAWGSQNAVDHLLAKIDLYTFAEPLLKAKIKAVYGIEPDVKTTWLRLYIPAATPWYALDLSAGAVTRTVSLLDAALHNFASTEIAGPDSQYISQPDARGLFDVLPLRHKMSIQQFQTLCRELDLGAQYQKHLEGTLLPAQPLAESLLRYQVLQSQKDALVVAAHMALIRGDIEGDAHKKVLRLATSKFSSPGTQRPVRWYDLSLLDQPMTGIMLLPHGASDAAGARPVIAYVPHDPDHPLKQYDSLKAFGSELLRQLREDRLCPATRQTYRQFFSQFINQQQRGHFFAELEQRLFVVRYHPPESSTDQRPPWRKDPVESPNLRLAETRLLGDYWQHAYLRKLDKILNDGREIAVSTADTDSQARWAWWDNFKKIVSDIFNVALLIATPFVPGLGELMLAYSAYQLTREVVEGVVDLVQGQQIEAAEHIIGVVSSVIQLAAFGAGAQIGSAFKLKLSPLVEAMKPVKLPDGKASLWHPDLAPYEQNDVQLAASSKPDPHGLHQLGSQTVLPLEGKLYSVEKALSHQSANVHRIKHPQRANAYKPILEHNAQGAWRHEAENPLDWHDSALMPRLGHNVERFSATELEQIRASSGTAHDELRAMHDSSSAPPPLLTDSLKRFTARADVGLASADIRAGRPLKPPADWFEPIATSLPGWPGRRAIKVTYEQVEGYSRQYGDPSAGEADTLTISQADLNAGRLPERLNDFLNEAEMRALLKRDVPAIARPQALRDLLAEAVESGRDDIARRFYQAADRPRTRKVRIIRQRFPELPLPLAEKLLSDASPAELQRIGDEHRLPLRLKHQARELDFEASASRAYDGFYRDTPPTPMTERLALSTLRNHTDAFGNLRIEVRDGTPAGPLRCELGPDDATTIRRLIRDEHGRYEVLDANNLKLHGADDFYEAILRALPDETLSAVGYRRGQGRPFKLWLMELAQAPANRRTALAEPPIQRAVSIETETLVRGWPRLFRRSTPEERIKDLYPKMSPREVSAFVEALKRKGEPVEAIASLENDRTQLHNELQRWRESYPAGVDANGEPIYGASADFMQKGGRHIEERLIECFDRQGEIFGERSVHPDQGYTLDLSSTIARPELERWWQTLYQRPGMKKYFDRITALNLDRARLSPDPSVLLSHFPNLRQLSARQCDLRELPSVTGLMANLEELDLADNRITLNAEANRQLGRLTRLRTLNLNGNPLDLPPDVSAMNHLARLHLANSRIQTWPEGLFTVDSVAKPRPRSLMLDLRGAPLDTLPTVRAGSDQAFVLSRARFDQTRLSNEDRVRLGKYRTSTGLSFVQDYSPAADDELSYWSRFPKDAPGTGPGPSGALSTWRKESWYDLIAEPDSAGFFSVIRKQRESADYRTDAGRRRLTRRVWEMVDAVAVDSKLRETLFKQIVSPEDCGDLGAQLFNSLGMKVLVSKAYTESTSPTMLEDRLVRLARGAARLNRVSDEAAFEYNTQEALNESDPSNLAPDEVEVHMAYETGLAGRLQLPWQSDDMLYQQRSGVTLEKLNAAYATIIEGEAGDGLVNGMLTLGSDNFWEDRLLKTHPIEYAENSRIYDRQGEQLDELRDAKAEWARPTAKTDLQKLTRRIEELAKALDIPADADLFDDAPMSDEHYRTLYDGIAYKRQELSRRLTREAMARAGL</sequence>
<dbReference type="Gene3D" id="1.20.58.360">
    <property type="entry name" value="Shigella T3SS effector IpaH defines"/>
    <property type="match status" value="1"/>
</dbReference>
<gene>
    <name evidence="8" type="ORF">EVS84_03260</name>
</gene>
<dbReference type="GO" id="GO:0005576">
    <property type="term" value="C:extracellular region"/>
    <property type="evidence" value="ECO:0007669"/>
    <property type="project" value="UniProtKB-UniRule"/>
</dbReference>
<name>A0A4Q4LA43_9PSED</name>
<dbReference type="PROSITE" id="PS52053">
    <property type="entry name" value="NEL"/>
    <property type="match status" value="1"/>
</dbReference>
<evidence type="ECO:0000256" key="1">
    <source>
        <dbReference type="ARBA" id="ARBA00000900"/>
    </source>
</evidence>
<dbReference type="EMBL" id="SEUB01000001">
    <property type="protein sequence ID" value="RYM44780.1"/>
    <property type="molecule type" value="Genomic_DNA"/>
</dbReference>
<dbReference type="Pfam" id="PF20178">
    <property type="entry name" value="ToxA_N"/>
    <property type="match status" value="1"/>
</dbReference>
<evidence type="ECO:0000259" key="7">
    <source>
        <dbReference type="PROSITE" id="PS52053"/>
    </source>
</evidence>
<comment type="catalytic activity">
    <reaction evidence="1">
        <text>S-ubiquitinyl-[E2 ubiquitin-conjugating enzyme]-L-cysteine + [acceptor protein]-L-lysine = [E2 ubiquitin-conjugating enzyme]-L-cysteine + N(6)-ubiquitinyl-[acceptor protein]-L-lysine.</text>
        <dbReference type="EC" id="2.3.2.27"/>
    </reaction>
</comment>
<dbReference type="InterPro" id="IPR029487">
    <property type="entry name" value="NEL_dom"/>
</dbReference>
<dbReference type="Gene3D" id="3.80.10.10">
    <property type="entry name" value="Ribonuclease Inhibitor"/>
    <property type="match status" value="1"/>
</dbReference>
<keyword evidence="6" id="KW-0964">Secreted</keyword>
<dbReference type="InterPro" id="IPR032675">
    <property type="entry name" value="LRR_dom_sf"/>
</dbReference>
<dbReference type="Pfam" id="PF14496">
    <property type="entry name" value="NEL"/>
    <property type="match status" value="1"/>
</dbReference>
<reference evidence="8 9" key="1">
    <citation type="submission" date="2019-02" db="EMBL/GenBank/DDBJ databases">
        <title>Genome of Pseudomonas korensis isolated from heavy metal contaminated environment.</title>
        <authorList>
            <person name="Ayangbenro A.S."/>
            <person name="Babalola O."/>
        </authorList>
    </citation>
    <scope>NUCLEOTIDE SEQUENCE [LARGE SCALE GENOMIC DNA]</scope>
    <source>
        <strain evidence="8 9">AB36</strain>
    </source>
</reference>
<dbReference type="RefSeq" id="WP_129997590.1">
    <property type="nucleotide sequence ID" value="NZ_SEUB01000001.1"/>
</dbReference>
<evidence type="ECO:0000256" key="4">
    <source>
        <dbReference type="ARBA" id="ARBA00022737"/>
    </source>
</evidence>
<accession>A0A4Q4LA43</accession>
<dbReference type="Proteomes" id="UP000291107">
    <property type="component" value="Unassembled WGS sequence"/>
</dbReference>
<evidence type="ECO:0000313" key="9">
    <source>
        <dbReference type="Proteomes" id="UP000291107"/>
    </source>
</evidence>
<keyword evidence="5" id="KW-0843">Virulence</keyword>
<keyword evidence="4" id="KW-0677">Repeat</keyword>
<dbReference type="GO" id="GO:0016567">
    <property type="term" value="P:protein ubiquitination"/>
    <property type="evidence" value="ECO:0007669"/>
    <property type="project" value="InterPro"/>
</dbReference>
<dbReference type="SUPFAM" id="SSF52075">
    <property type="entry name" value="Outer arm dynein light chain 1"/>
    <property type="match status" value="1"/>
</dbReference>
<comment type="PTM">
    <text evidence="6">Ubiquitinated in the presence of host E1 ubiquitin-activating enzyme, E2 ubiquitin-conjugating enzyme and ubiquitin.</text>
</comment>
<evidence type="ECO:0000256" key="3">
    <source>
        <dbReference type="ARBA" id="ARBA00022614"/>
    </source>
</evidence>
<evidence type="ECO:0000256" key="2">
    <source>
        <dbReference type="ARBA" id="ARBA00012483"/>
    </source>
</evidence>
<keyword evidence="6" id="KW-0833">Ubl conjugation pathway</keyword>
<evidence type="ECO:0000256" key="5">
    <source>
        <dbReference type="ARBA" id="ARBA00023026"/>
    </source>
</evidence>
<dbReference type="InterPro" id="IPR046673">
    <property type="entry name" value="ToxA_N"/>
</dbReference>
<keyword evidence="6" id="KW-1035">Host cytoplasm</keyword>
<keyword evidence="6" id="KW-0832">Ubl conjugation</keyword>
<evidence type="ECO:0000313" key="8">
    <source>
        <dbReference type="EMBL" id="RYM44780.1"/>
    </source>
</evidence>
<protein>
    <recommendedName>
        <fullName evidence="2">RING-type E3 ubiquitin transferase</fullName>
        <ecNumber evidence="2">2.3.2.27</ecNumber>
    </recommendedName>
</protein>
<feature type="active site" description="Glycyl thioester intermediate" evidence="6">
    <location>
        <position position="1463"/>
    </location>
</feature>
<dbReference type="GO" id="GO:0061630">
    <property type="term" value="F:ubiquitin protein ligase activity"/>
    <property type="evidence" value="ECO:0007669"/>
    <property type="project" value="UniProtKB-EC"/>
</dbReference>
<dbReference type="EC" id="2.3.2.27" evidence="2"/>
<organism evidence="8 9">
    <name type="scientific">Pseudomonas koreensis</name>
    <dbReference type="NCBI Taxonomy" id="198620"/>
    <lineage>
        <taxon>Bacteria</taxon>
        <taxon>Pseudomonadati</taxon>
        <taxon>Pseudomonadota</taxon>
        <taxon>Gammaproteobacteria</taxon>
        <taxon>Pseudomonadales</taxon>
        <taxon>Pseudomonadaceae</taxon>
        <taxon>Pseudomonas</taxon>
    </lineage>
</organism>
<evidence type="ECO:0000256" key="6">
    <source>
        <dbReference type="PROSITE-ProRule" id="PRU01398"/>
    </source>
</evidence>
<comment type="caution">
    <text evidence="8">The sequence shown here is derived from an EMBL/GenBank/DDBJ whole genome shotgun (WGS) entry which is preliminary data.</text>
</comment>
<keyword evidence="3" id="KW-0433">Leucine-rich repeat</keyword>
<comment type="similarity">
    <text evidence="6">Belongs to the LRR-containing bacterial E3 ligase family.</text>
</comment>